<dbReference type="AlphaFoldDB" id="A0A0F9AH07"/>
<dbReference type="PANTHER" id="PTHR38733:SF1">
    <property type="entry name" value="TYPE IV METHYL-DIRECTED RESTRICTION ENZYME ECOKMCRBC"/>
    <property type="match status" value="1"/>
</dbReference>
<protein>
    <submittedName>
        <fullName evidence="1">Uncharacterized protein</fullName>
    </submittedName>
</protein>
<dbReference type="PANTHER" id="PTHR38733">
    <property type="entry name" value="PROTEIN MCRC"/>
    <property type="match status" value="1"/>
</dbReference>
<gene>
    <name evidence="1" type="ORF">LCGC14_2913970</name>
</gene>
<name>A0A0F9AH07_9ZZZZ</name>
<reference evidence="1" key="1">
    <citation type="journal article" date="2015" name="Nature">
        <title>Complex archaea that bridge the gap between prokaryotes and eukaryotes.</title>
        <authorList>
            <person name="Spang A."/>
            <person name="Saw J.H."/>
            <person name="Jorgensen S.L."/>
            <person name="Zaremba-Niedzwiedzka K."/>
            <person name="Martijn J."/>
            <person name="Lind A.E."/>
            <person name="van Eijk R."/>
            <person name="Schleper C."/>
            <person name="Guy L."/>
            <person name="Ettema T.J."/>
        </authorList>
    </citation>
    <scope>NUCLEOTIDE SEQUENCE</scope>
</reference>
<dbReference type="InterPro" id="IPR019292">
    <property type="entry name" value="McrC"/>
</dbReference>
<accession>A0A0F9AH07</accession>
<evidence type="ECO:0000313" key="1">
    <source>
        <dbReference type="EMBL" id="KKK71431.1"/>
    </source>
</evidence>
<dbReference type="Pfam" id="PF10117">
    <property type="entry name" value="McrBC"/>
    <property type="match status" value="1"/>
</dbReference>
<proteinExistence type="predicted"/>
<comment type="caution">
    <text evidence="1">The sequence shown here is derived from an EMBL/GenBank/DDBJ whole genome shotgun (WGS) entry which is preliminary data.</text>
</comment>
<dbReference type="EMBL" id="LAZR01057737">
    <property type="protein sequence ID" value="KKK71431.1"/>
    <property type="molecule type" value="Genomic_DNA"/>
</dbReference>
<feature type="non-terminal residue" evidence="1">
    <location>
        <position position="111"/>
    </location>
</feature>
<sequence length="111" mass="12587">MQHIRLNCAVKSRVYCRYVEHTEDVLENRILKLCCFLLLREPLQDQRTVLALRSALGRFEGVELVAPSDAEMDSIYFSRLNERYAGCIALARLLLSRMSVQEAAGPVPTSS</sequence>
<organism evidence="1">
    <name type="scientific">marine sediment metagenome</name>
    <dbReference type="NCBI Taxonomy" id="412755"/>
    <lineage>
        <taxon>unclassified sequences</taxon>
        <taxon>metagenomes</taxon>
        <taxon>ecological metagenomes</taxon>
    </lineage>
</organism>